<accession>A0A160VD60</accession>
<organism evidence="1">
    <name type="scientific">hydrothermal vent metagenome</name>
    <dbReference type="NCBI Taxonomy" id="652676"/>
    <lineage>
        <taxon>unclassified sequences</taxon>
        <taxon>metagenomes</taxon>
        <taxon>ecological metagenomes</taxon>
    </lineage>
</organism>
<dbReference type="EMBL" id="FAXC01000045">
    <property type="protein sequence ID" value="CUV08336.1"/>
    <property type="molecule type" value="Genomic_DNA"/>
</dbReference>
<evidence type="ECO:0008006" key="2">
    <source>
        <dbReference type="Google" id="ProtNLM"/>
    </source>
</evidence>
<name>A0A160VD60_9ZZZZ</name>
<gene>
    <name evidence="1" type="ORF">MGWOODY_Mmi2129</name>
</gene>
<evidence type="ECO:0000313" key="1">
    <source>
        <dbReference type="EMBL" id="CUV08336.1"/>
    </source>
</evidence>
<protein>
    <recommendedName>
        <fullName evidence="2">Lipoprotein SmpA/OmlA domain-containing protein</fullName>
    </recommendedName>
</protein>
<reference evidence="1" key="1">
    <citation type="submission" date="2015-10" db="EMBL/GenBank/DDBJ databases">
        <authorList>
            <person name="Gilbert D.G."/>
        </authorList>
    </citation>
    <scope>NUCLEOTIDE SEQUENCE</scope>
</reference>
<dbReference type="PROSITE" id="PS51257">
    <property type="entry name" value="PROKAR_LIPOPROTEIN"/>
    <property type="match status" value="1"/>
</dbReference>
<proteinExistence type="predicted"/>
<dbReference type="AlphaFoldDB" id="A0A160VD60"/>
<sequence length="131" mass="14012">MKKLTTSIITCMLWIGCTNPPQEESDKLTLGLVQSTVVKGANQTAIIKVLGAPNIISKDKQGRETWTYDRISRNSEAKSGSMVGAGFFSGFIGAGGTSKSSSSTSSKSLTVVITFDNNKSVVDYAYQSLEF</sequence>